<sequence>MFNHEALLVNTTKGLQYQFIKFSQKNNPSGANGNLNSLIIPVPPDPKGNFMKNICSKVRININDYDIVNHSRRTIPIIYLFCKDIPIITAISITGHKSESLYHIYSKPSEQQKMDALSILINVVDFSESQDNEDDGI</sequence>
<dbReference type="Proteomes" id="UP000789901">
    <property type="component" value="Unassembled WGS sequence"/>
</dbReference>
<dbReference type="EMBL" id="CAJVQB010031184">
    <property type="protein sequence ID" value="CAG8816563.1"/>
    <property type="molecule type" value="Genomic_DNA"/>
</dbReference>
<protein>
    <submittedName>
        <fullName evidence="1">17860_t:CDS:1</fullName>
    </submittedName>
</protein>
<name>A0ABN7W4L9_GIGMA</name>
<evidence type="ECO:0000313" key="2">
    <source>
        <dbReference type="Proteomes" id="UP000789901"/>
    </source>
</evidence>
<feature type="non-terminal residue" evidence="1">
    <location>
        <position position="137"/>
    </location>
</feature>
<keyword evidence="2" id="KW-1185">Reference proteome</keyword>
<gene>
    <name evidence="1" type="ORF">GMARGA_LOCUS26579</name>
</gene>
<proteinExistence type="predicted"/>
<organism evidence="1 2">
    <name type="scientific">Gigaspora margarita</name>
    <dbReference type="NCBI Taxonomy" id="4874"/>
    <lineage>
        <taxon>Eukaryota</taxon>
        <taxon>Fungi</taxon>
        <taxon>Fungi incertae sedis</taxon>
        <taxon>Mucoromycota</taxon>
        <taxon>Glomeromycotina</taxon>
        <taxon>Glomeromycetes</taxon>
        <taxon>Diversisporales</taxon>
        <taxon>Gigasporaceae</taxon>
        <taxon>Gigaspora</taxon>
    </lineage>
</organism>
<accession>A0ABN7W4L9</accession>
<evidence type="ECO:0000313" key="1">
    <source>
        <dbReference type="EMBL" id="CAG8816563.1"/>
    </source>
</evidence>
<dbReference type="SUPFAM" id="SSF56349">
    <property type="entry name" value="DNA breaking-rejoining enzymes"/>
    <property type="match status" value="1"/>
</dbReference>
<dbReference type="InterPro" id="IPR011010">
    <property type="entry name" value="DNA_brk_join_enz"/>
</dbReference>
<comment type="caution">
    <text evidence="1">The sequence shown here is derived from an EMBL/GenBank/DDBJ whole genome shotgun (WGS) entry which is preliminary data.</text>
</comment>
<reference evidence="1 2" key="1">
    <citation type="submission" date="2021-06" db="EMBL/GenBank/DDBJ databases">
        <authorList>
            <person name="Kallberg Y."/>
            <person name="Tangrot J."/>
            <person name="Rosling A."/>
        </authorList>
    </citation>
    <scope>NUCLEOTIDE SEQUENCE [LARGE SCALE GENOMIC DNA]</scope>
    <source>
        <strain evidence="1 2">120-4 pot B 10/14</strain>
    </source>
</reference>